<reference evidence="1" key="1">
    <citation type="submission" date="2020-06" db="EMBL/GenBank/DDBJ databases">
        <authorList>
            <person name="Li T."/>
            <person name="Hu X."/>
            <person name="Zhang T."/>
            <person name="Song X."/>
            <person name="Zhang H."/>
            <person name="Dai N."/>
            <person name="Sheng W."/>
            <person name="Hou X."/>
            <person name="Wei L."/>
        </authorList>
    </citation>
    <scope>NUCLEOTIDE SEQUENCE</scope>
    <source>
        <strain evidence="1">KEN8</strain>
        <tissue evidence="1">Leaf</tissue>
    </source>
</reference>
<proteinExistence type="predicted"/>
<protein>
    <submittedName>
        <fullName evidence="1">Uncharacterized protein</fullName>
    </submittedName>
</protein>
<comment type="caution">
    <text evidence="1">The sequence shown here is derived from an EMBL/GenBank/DDBJ whole genome shotgun (WGS) entry which is preliminary data.</text>
</comment>
<organism evidence="1">
    <name type="scientific">Sesamum calycinum</name>
    <dbReference type="NCBI Taxonomy" id="2727403"/>
    <lineage>
        <taxon>Eukaryota</taxon>
        <taxon>Viridiplantae</taxon>
        <taxon>Streptophyta</taxon>
        <taxon>Embryophyta</taxon>
        <taxon>Tracheophyta</taxon>
        <taxon>Spermatophyta</taxon>
        <taxon>Magnoliopsida</taxon>
        <taxon>eudicotyledons</taxon>
        <taxon>Gunneridae</taxon>
        <taxon>Pentapetalae</taxon>
        <taxon>asterids</taxon>
        <taxon>lamiids</taxon>
        <taxon>Lamiales</taxon>
        <taxon>Pedaliaceae</taxon>
        <taxon>Sesamum</taxon>
    </lineage>
</organism>
<reference evidence="1" key="2">
    <citation type="journal article" date="2024" name="Plant">
        <title>Genomic evolution and insights into agronomic trait innovations of Sesamum species.</title>
        <authorList>
            <person name="Miao H."/>
            <person name="Wang L."/>
            <person name="Qu L."/>
            <person name="Liu H."/>
            <person name="Sun Y."/>
            <person name="Le M."/>
            <person name="Wang Q."/>
            <person name="Wei S."/>
            <person name="Zheng Y."/>
            <person name="Lin W."/>
            <person name="Duan Y."/>
            <person name="Cao H."/>
            <person name="Xiong S."/>
            <person name="Wang X."/>
            <person name="Wei L."/>
            <person name="Li C."/>
            <person name="Ma Q."/>
            <person name="Ju M."/>
            <person name="Zhao R."/>
            <person name="Li G."/>
            <person name="Mu C."/>
            <person name="Tian Q."/>
            <person name="Mei H."/>
            <person name="Zhang T."/>
            <person name="Gao T."/>
            <person name="Zhang H."/>
        </authorList>
    </citation>
    <scope>NUCLEOTIDE SEQUENCE</scope>
    <source>
        <strain evidence="1">KEN8</strain>
    </source>
</reference>
<name>A0AAW2R6Q3_9LAMI</name>
<sequence length="167" mass="18629">MAAALKAVLCERAFHLLGMICLRAPSLTLGKEIDERVRTTASITPPVQASYLLKCVPDRVTDDSGAMISDVILKMNQYRPQEELEVVFGEEGRSSQSCEMGGPDYRDTGGFLVLRYRFQFHWQISCTEKVVGTATPKEPPEGFQASWSFSTGHELLIQYDHHHPSPA</sequence>
<gene>
    <name evidence="1" type="ORF">Scaly_0696100</name>
</gene>
<accession>A0AAW2R6Q3</accession>
<dbReference type="EMBL" id="JACGWM010000004">
    <property type="protein sequence ID" value="KAL0375785.1"/>
    <property type="molecule type" value="Genomic_DNA"/>
</dbReference>
<dbReference type="AlphaFoldDB" id="A0AAW2R6Q3"/>
<evidence type="ECO:0000313" key="1">
    <source>
        <dbReference type="EMBL" id="KAL0375785.1"/>
    </source>
</evidence>